<dbReference type="InterPro" id="IPR006683">
    <property type="entry name" value="Thioestr_dom"/>
</dbReference>
<dbReference type="EMBL" id="JADEYS010000012">
    <property type="protein sequence ID" value="MBE9398049.1"/>
    <property type="molecule type" value="Genomic_DNA"/>
</dbReference>
<dbReference type="AlphaFoldDB" id="A0A8J7FE76"/>
<evidence type="ECO:0000313" key="3">
    <source>
        <dbReference type="Proteomes" id="UP000640333"/>
    </source>
</evidence>
<evidence type="ECO:0000259" key="1">
    <source>
        <dbReference type="Pfam" id="PF03061"/>
    </source>
</evidence>
<name>A0A8J7FE76_9GAMM</name>
<dbReference type="GO" id="GO:0016790">
    <property type="term" value="F:thiolester hydrolase activity"/>
    <property type="evidence" value="ECO:0007669"/>
    <property type="project" value="UniProtKB-ARBA"/>
</dbReference>
<dbReference type="InterPro" id="IPR029069">
    <property type="entry name" value="HotDog_dom_sf"/>
</dbReference>
<dbReference type="SUPFAM" id="SSF54637">
    <property type="entry name" value="Thioesterase/thiol ester dehydrase-isomerase"/>
    <property type="match status" value="1"/>
</dbReference>
<evidence type="ECO:0000313" key="2">
    <source>
        <dbReference type="EMBL" id="MBE9398049.1"/>
    </source>
</evidence>
<dbReference type="CDD" id="cd03443">
    <property type="entry name" value="PaaI_thioesterase"/>
    <property type="match status" value="1"/>
</dbReference>
<organism evidence="2 3">
    <name type="scientific">Pontibacterium sinense</name>
    <dbReference type="NCBI Taxonomy" id="2781979"/>
    <lineage>
        <taxon>Bacteria</taxon>
        <taxon>Pseudomonadati</taxon>
        <taxon>Pseudomonadota</taxon>
        <taxon>Gammaproteobacteria</taxon>
        <taxon>Oceanospirillales</taxon>
        <taxon>Oceanospirillaceae</taxon>
        <taxon>Pontibacterium</taxon>
    </lineage>
</organism>
<dbReference type="Gene3D" id="3.10.129.10">
    <property type="entry name" value="Hotdog Thioesterase"/>
    <property type="match status" value="1"/>
</dbReference>
<dbReference type="Proteomes" id="UP000640333">
    <property type="component" value="Unassembled WGS sequence"/>
</dbReference>
<gene>
    <name evidence="2" type="ORF">IOQ59_12345</name>
</gene>
<keyword evidence="3" id="KW-1185">Reference proteome</keyword>
<protein>
    <submittedName>
        <fullName evidence="2">PaaI family thioesterase</fullName>
    </submittedName>
</protein>
<dbReference type="Pfam" id="PF03061">
    <property type="entry name" value="4HBT"/>
    <property type="match status" value="1"/>
</dbReference>
<accession>A0A8J7FE76</accession>
<reference evidence="2" key="1">
    <citation type="submission" date="2020-10" db="EMBL/GenBank/DDBJ databases">
        <title>Bacterium isolated from coastal waters sediment.</title>
        <authorList>
            <person name="Chen R.-J."/>
            <person name="Lu D.-C."/>
            <person name="Zhu K.-L."/>
            <person name="Du Z.-J."/>
        </authorList>
    </citation>
    <scope>NUCLEOTIDE SEQUENCE</scope>
    <source>
        <strain evidence="2">N1Y112</strain>
    </source>
</reference>
<proteinExistence type="predicted"/>
<comment type="caution">
    <text evidence="2">The sequence shown here is derived from an EMBL/GenBank/DDBJ whole genome shotgun (WGS) entry which is preliminary data.</text>
</comment>
<feature type="domain" description="Thioesterase" evidence="1">
    <location>
        <begin position="53"/>
        <end position="127"/>
    </location>
</feature>
<sequence>MIAMSATETHYRGLERMYHAAPINKLLESTLNVEKGSSTILSTVQLDYFHAAGSMHGCLYFKALDDAAYFAAASRNRSQFLVTTGFTTYITRAVSEGPLTTKGRLISAGKQLLVAEAVMYDPRGREVARGSGTFMPSGKLLAEQPGYTD</sequence>